<comment type="function">
    <text evidence="8">Catalyzes the attachment of tryptophan to tRNA(Trp).</text>
</comment>
<dbReference type="PANTHER" id="PTHR43766:SF1">
    <property type="entry name" value="TRYPTOPHAN--TRNA LIGASE, MITOCHONDRIAL"/>
    <property type="match status" value="1"/>
</dbReference>
<dbReference type="STRING" id="1802440.A2569_00405"/>
<feature type="binding site" evidence="8">
    <location>
        <position position="136"/>
    </location>
    <ligand>
        <name>L-tryptophan</name>
        <dbReference type="ChEBI" id="CHEBI:57912"/>
    </ligand>
</feature>
<organism evidence="10 11">
    <name type="scientific">Candidatus Vogelbacteria bacterium RIFOXYD1_FULL_51_18</name>
    <dbReference type="NCBI Taxonomy" id="1802440"/>
    <lineage>
        <taxon>Bacteria</taxon>
        <taxon>Candidatus Vogeliibacteriota</taxon>
    </lineage>
</organism>
<feature type="binding site" evidence="8">
    <location>
        <begin position="148"/>
        <end position="150"/>
    </location>
    <ligand>
        <name>ATP</name>
        <dbReference type="ChEBI" id="CHEBI:30616"/>
    </ligand>
</feature>
<comment type="similarity">
    <text evidence="1 8 9">Belongs to the class-I aminoacyl-tRNA synthetase family.</text>
</comment>
<feature type="binding site" evidence="8">
    <location>
        <position position="187"/>
    </location>
    <ligand>
        <name>ATP</name>
        <dbReference type="ChEBI" id="CHEBI:30616"/>
    </ligand>
</feature>
<dbReference type="InterPro" id="IPR001412">
    <property type="entry name" value="aa-tRNA-synth_I_CS"/>
</dbReference>
<dbReference type="Gene3D" id="1.10.240.10">
    <property type="entry name" value="Tyrosyl-Transfer RNA Synthetase"/>
    <property type="match status" value="1"/>
</dbReference>
<dbReference type="PROSITE" id="PS00178">
    <property type="entry name" value="AA_TRNA_LIGASE_I"/>
    <property type="match status" value="1"/>
</dbReference>
<keyword evidence="3 8" id="KW-0547">Nucleotide-binding</keyword>
<gene>
    <name evidence="8" type="primary">trpS</name>
    <name evidence="10" type="ORF">A2569_00405</name>
</gene>
<dbReference type="InterPro" id="IPR002306">
    <property type="entry name" value="Trp-tRNA-ligase"/>
</dbReference>
<dbReference type="NCBIfam" id="TIGR00233">
    <property type="entry name" value="trpS"/>
    <property type="match status" value="1"/>
</dbReference>
<dbReference type="GO" id="GO:0006436">
    <property type="term" value="P:tryptophanyl-tRNA aminoacylation"/>
    <property type="evidence" value="ECO:0007669"/>
    <property type="project" value="UniProtKB-UniRule"/>
</dbReference>
<comment type="catalytic activity">
    <reaction evidence="7 8">
        <text>tRNA(Trp) + L-tryptophan + ATP = L-tryptophyl-tRNA(Trp) + AMP + diphosphate + H(+)</text>
        <dbReference type="Rhea" id="RHEA:24080"/>
        <dbReference type="Rhea" id="RHEA-COMP:9671"/>
        <dbReference type="Rhea" id="RHEA-COMP:9705"/>
        <dbReference type="ChEBI" id="CHEBI:15378"/>
        <dbReference type="ChEBI" id="CHEBI:30616"/>
        <dbReference type="ChEBI" id="CHEBI:33019"/>
        <dbReference type="ChEBI" id="CHEBI:57912"/>
        <dbReference type="ChEBI" id="CHEBI:78442"/>
        <dbReference type="ChEBI" id="CHEBI:78535"/>
        <dbReference type="ChEBI" id="CHEBI:456215"/>
        <dbReference type="EC" id="6.1.1.2"/>
    </reaction>
</comment>
<dbReference type="AlphaFoldDB" id="A0A1G2QKV6"/>
<dbReference type="HAMAP" id="MF_00140_B">
    <property type="entry name" value="Trp_tRNA_synth_B"/>
    <property type="match status" value="1"/>
</dbReference>
<evidence type="ECO:0000256" key="9">
    <source>
        <dbReference type="RuleBase" id="RU363036"/>
    </source>
</evidence>
<dbReference type="Proteomes" id="UP000177090">
    <property type="component" value="Unassembled WGS sequence"/>
</dbReference>
<dbReference type="Gene3D" id="3.40.50.620">
    <property type="entry name" value="HUPs"/>
    <property type="match status" value="1"/>
</dbReference>
<dbReference type="GO" id="GO:0004830">
    <property type="term" value="F:tryptophan-tRNA ligase activity"/>
    <property type="evidence" value="ECO:0007669"/>
    <property type="project" value="UniProtKB-UniRule"/>
</dbReference>
<protein>
    <recommendedName>
        <fullName evidence="8">Tryptophan--tRNA ligase</fullName>
        <ecNumber evidence="8">6.1.1.2</ecNumber>
    </recommendedName>
    <alternativeName>
        <fullName evidence="8">Tryptophanyl-tRNA synthetase</fullName>
        <shortName evidence="8">TrpRS</shortName>
    </alternativeName>
</protein>
<dbReference type="EC" id="6.1.1.2" evidence="8"/>
<feature type="short sequence motif" description="'HIGH' region" evidence="8">
    <location>
        <begin position="14"/>
        <end position="22"/>
    </location>
</feature>
<dbReference type="GO" id="GO:0005829">
    <property type="term" value="C:cytosol"/>
    <property type="evidence" value="ECO:0007669"/>
    <property type="project" value="TreeGrafter"/>
</dbReference>
<dbReference type="InterPro" id="IPR002305">
    <property type="entry name" value="aa-tRNA-synth_Ic"/>
</dbReference>
<keyword evidence="2 8" id="KW-0436">Ligase</keyword>
<dbReference type="InterPro" id="IPR024109">
    <property type="entry name" value="Trp-tRNA-ligase_bac-type"/>
</dbReference>
<evidence type="ECO:0000256" key="3">
    <source>
        <dbReference type="ARBA" id="ARBA00022741"/>
    </source>
</evidence>
<dbReference type="GO" id="GO:0005524">
    <property type="term" value="F:ATP binding"/>
    <property type="evidence" value="ECO:0007669"/>
    <property type="project" value="UniProtKB-UniRule"/>
</dbReference>
<proteinExistence type="inferred from homology"/>
<evidence type="ECO:0000256" key="1">
    <source>
        <dbReference type="ARBA" id="ARBA00005594"/>
    </source>
</evidence>
<dbReference type="PRINTS" id="PR01039">
    <property type="entry name" value="TRNASYNTHTRP"/>
</dbReference>
<name>A0A1G2QKV6_9BACT</name>
<keyword evidence="8" id="KW-0963">Cytoplasm</keyword>
<dbReference type="EMBL" id="MHTL01000010">
    <property type="protein sequence ID" value="OHA60729.1"/>
    <property type="molecule type" value="Genomic_DNA"/>
</dbReference>
<dbReference type="InterPro" id="IPR014729">
    <property type="entry name" value="Rossmann-like_a/b/a_fold"/>
</dbReference>
<dbReference type="Pfam" id="PF00579">
    <property type="entry name" value="tRNA-synt_1b"/>
    <property type="match status" value="1"/>
</dbReference>
<feature type="binding site" evidence="8">
    <location>
        <begin position="21"/>
        <end position="22"/>
    </location>
    <ligand>
        <name>ATP</name>
        <dbReference type="ChEBI" id="CHEBI:30616"/>
    </ligand>
</feature>
<evidence type="ECO:0000256" key="8">
    <source>
        <dbReference type="HAMAP-Rule" id="MF_00140"/>
    </source>
</evidence>
<dbReference type="CDD" id="cd00806">
    <property type="entry name" value="TrpRS_core"/>
    <property type="match status" value="1"/>
</dbReference>
<keyword evidence="6 8" id="KW-0030">Aminoacyl-tRNA synthetase</keyword>
<dbReference type="SUPFAM" id="SSF52374">
    <property type="entry name" value="Nucleotidylyl transferase"/>
    <property type="match status" value="1"/>
</dbReference>
<dbReference type="InterPro" id="IPR050203">
    <property type="entry name" value="Trp-tRNA_synthetase"/>
</dbReference>
<evidence type="ECO:0000256" key="5">
    <source>
        <dbReference type="ARBA" id="ARBA00022917"/>
    </source>
</evidence>
<keyword evidence="4 8" id="KW-0067">ATP-binding</keyword>
<evidence type="ECO:0000256" key="6">
    <source>
        <dbReference type="ARBA" id="ARBA00023146"/>
    </source>
</evidence>
<comment type="subunit">
    <text evidence="8">Homodimer.</text>
</comment>
<accession>A0A1G2QKV6</accession>
<evidence type="ECO:0000256" key="2">
    <source>
        <dbReference type="ARBA" id="ARBA00022598"/>
    </source>
</evidence>
<comment type="subcellular location">
    <subcellularLocation>
        <location evidence="8">Cytoplasm</location>
    </subcellularLocation>
</comment>
<feature type="short sequence motif" description="'KMSKS' region" evidence="8">
    <location>
        <begin position="194"/>
        <end position="198"/>
    </location>
</feature>
<feature type="binding site" evidence="8">
    <location>
        <begin position="194"/>
        <end position="198"/>
    </location>
    <ligand>
        <name>ATP</name>
        <dbReference type="ChEBI" id="CHEBI:30616"/>
    </ligand>
</feature>
<feature type="binding site" evidence="8">
    <location>
        <begin position="13"/>
        <end position="15"/>
    </location>
    <ligand>
        <name>ATP</name>
        <dbReference type="ChEBI" id="CHEBI:30616"/>
    </ligand>
</feature>
<evidence type="ECO:0000256" key="7">
    <source>
        <dbReference type="ARBA" id="ARBA00049929"/>
    </source>
</evidence>
<reference evidence="10 11" key="1">
    <citation type="journal article" date="2016" name="Nat. Commun.">
        <title>Thousands of microbial genomes shed light on interconnected biogeochemical processes in an aquifer system.</title>
        <authorList>
            <person name="Anantharaman K."/>
            <person name="Brown C.T."/>
            <person name="Hug L.A."/>
            <person name="Sharon I."/>
            <person name="Castelle C.J."/>
            <person name="Probst A.J."/>
            <person name="Thomas B.C."/>
            <person name="Singh A."/>
            <person name="Wilkins M.J."/>
            <person name="Karaoz U."/>
            <person name="Brodie E.L."/>
            <person name="Williams K.H."/>
            <person name="Hubbard S.S."/>
            <person name="Banfield J.F."/>
        </authorList>
    </citation>
    <scope>NUCLEOTIDE SEQUENCE [LARGE SCALE GENOMIC DNA]</scope>
</reference>
<sequence>MTAGKKVLLSGVKPTGRPHIGNYFGAMRQFVDLQDKYRSFIFIADYHALTTVQNREELEQNSIDVTLDYLATGLDPSKVTLYAQSSVGLSTELAWIFDCLTTVAYLKRAHAFKDAEVKDKDINVGIFNYPMLMAADILLFDADVVPVGADQKQHLEITRDTALKFNRIFGEIFSIPEPLILSSVDTVPGTDGRKMSKSYGNTIPLFAEDEEIERLALGITTDSKGVDEPKNPDSCTIFALHRLVSHDELGELERRYREGGIGYKESKELLAENLKKMITPMREYRRELAENRSEVYRILTEGSAQARAVAEEKMKLVRERVGVSYLHA</sequence>
<evidence type="ECO:0000313" key="11">
    <source>
        <dbReference type="Proteomes" id="UP000177090"/>
    </source>
</evidence>
<evidence type="ECO:0000256" key="4">
    <source>
        <dbReference type="ARBA" id="ARBA00022840"/>
    </source>
</evidence>
<keyword evidence="5 8" id="KW-0648">Protein biosynthesis</keyword>
<dbReference type="FunFam" id="1.10.240.10:FF:000005">
    <property type="entry name" value="Tryptophan--tRNA ligase"/>
    <property type="match status" value="1"/>
</dbReference>
<evidence type="ECO:0000313" key="10">
    <source>
        <dbReference type="EMBL" id="OHA60729.1"/>
    </source>
</evidence>
<comment type="caution">
    <text evidence="10">The sequence shown here is derived from an EMBL/GenBank/DDBJ whole genome shotgun (WGS) entry which is preliminary data.</text>
</comment>
<dbReference type="PANTHER" id="PTHR43766">
    <property type="entry name" value="TRYPTOPHAN--TRNA LIGASE, MITOCHONDRIAL"/>
    <property type="match status" value="1"/>
</dbReference>